<dbReference type="AlphaFoldDB" id="A0A2S7KUQ8"/>
<organism evidence="3 4">
    <name type="scientific">Polaribacter filamentus</name>
    <dbReference type="NCBI Taxonomy" id="53483"/>
    <lineage>
        <taxon>Bacteria</taxon>
        <taxon>Pseudomonadati</taxon>
        <taxon>Bacteroidota</taxon>
        <taxon>Flavobacteriia</taxon>
        <taxon>Flavobacteriales</taxon>
        <taxon>Flavobacteriaceae</taxon>
    </lineage>
</organism>
<evidence type="ECO:0000313" key="4">
    <source>
        <dbReference type="Proteomes" id="UP000239522"/>
    </source>
</evidence>
<dbReference type="EMBL" id="MQUA01000013">
    <property type="protein sequence ID" value="PQB06263.1"/>
    <property type="molecule type" value="Genomic_DNA"/>
</dbReference>
<dbReference type="Proteomes" id="UP000239522">
    <property type="component" value="Unassembled WGS sequence"/>
</dbReference>
<evidence type="ECO:0000256" key="1">
    <source>
        <dbReference type="ARBA" id="ARBA00023125"/>
    </source>
</evidence>
<sequence length="132" mass="14956">MAIRYRITKRSNSIQNKKEQYIMQAVTTGTLDLEFISDVISNECSLHSVDVQAVLIALGKKLDFYLQQGNIVDLGAVGKFKMGFKCTAEEDPTLLSPKRNIKKYHVNYQPSVKLKRVLKNGITTYREGSRSI</sequence>
<comment type="caution">
    <text evidence="3">The sequence shown here is derived from an EMBL/GenBank/DDBJ whole genome shotgun (WGS) entry which is preliminary data.</text>
</comment>
<dbReference type="Pfam" id="PF18291">
    <property type="entry name" value="HU-HIG"/>
    <property type="match status" value="1"/>
</dbReference>
<dbReference type="GO" id="GO:0003677">
    <property type="term" value="F:DNA binding"/>
    <property type="evidence" value="ECO:0007669"/>
    <property type="project" value="UniProtKB-KW"/>
</dbReference>
<feature type="domain" description="HU" evidence="2">
    <location>
        <begin position="1"/>
        <end position="121"/>
    </location>
</feature>
<proteinExistence type="predicted"/>
<protein>
    <submittedName>
        <fullName evidence="3">DNA-binding protein</fullName>
    </submittedName>
</protein>
<dbReference type="InterPro" id="IPR010992">
    <property type="entry name" value="IHF-like_DNA-bd_dom_sf"/>
</dbReference>
<keyword evidence="4" id="KW-1185">Reference proteome</keyword>
<gene>
    <name evidence="3" type="ORF">BST83_03010</name>
</gene>
<evidence type="ECO:0000259" key="2">
    <source>
        <dbReference type="Pfam" id="PF18291"/>
    </source>
</evidence>
<evidence type="ECO:0000313" key="3">
    <source>
        <dbReference type="EMBL" id="PQB06263.1"/>
    </source>
</evidence>
<accession>A0A2S7KUQ8</accession>
<dbReference type="RefSeq" id="WP_104808519.1">
    <property type="nucleotide sequence ID" value="NZ_MQUA01000013.1"/>
</dbReference>
<reference evidence="3 4" key="1">
    <citation type="submission" date="2016-11" db="EMBL/GenBank/DDBJ databases">
        <title>Trade-off between light-utilization and light-protection in marine flavobacteria.</title>
        <authorList>
            <person name="Kumagai Y."/>
        </authorList>
    </citation>
    <scope>NUCLEOTIDE SEQUENCE [LARGE SCALE GENOMIC DNA]</scope>
    <source>
        <strain evidence="3 4">ATCC 700397</strain>
    </source>
</reference>
<name>A0A2S7KUQ8_9FLAO</name>
<keyword evidence="1 3" id="KW-0238">DNA-binding</keyword>
<dbReference type="InterPro" id="IPR041607">
    <property type="entry name" value="HU-HIG"/>
</dbReference>
<dbReference type="OrthoDB" id="9809801at2"/>
<dbReference type="SUPFAM" id="SSF47729">
    <property type="entry name" value="IHF-like DNA-binding proteins"/>
    <property type="match status" value="1"/>
</dbReference>